<feature type="transmembrane region" description="Helical" evidence="7">
    <location>
        <begin position="376"/>
        <end position="394"/>
    </location>
</feature>
<proteinExistence type="inferred from homology"/>
<evidence type="ECO:0000256" key="3">
    <source>
        <dbReference type="ARBA" id="ARBA00022475"/>
    </source>
</evidence>
<evidence type="ECO:0000256" key="4">
    <source>
        <dbReference type="ARBA" id="ARBA00022692"/>
    </source>
</evidence>
<dbReference type="PANTHER" id="PTHR33567:SF3">
    <property type="entry name" value="CHROMATE ION TRANSPORTER (EUROFUNG)"/>
    <property type="match status" value="1"/>
</dbReference>
<evidence type="ECO:0000256" key="1">
    <source>
        <dbReference type="ARBA" id="ARBA00004651"/>
    </source>
</evidence>
<evidence type="ECO:0000256" key="7">
    <source>
        <dbReference type="SAM" id="Phobius"/>
    </source>
</evidence>
<dbReference type="AlphaFoldDB" id="A0AAU8AGA1"/>
<dbReference type="PIRSF" id="PIRSF004810">
    <property type="entry name" value="ChrA"/>
    <property type="match status" value="1"/>
</dbReference>
<name>A0AAU8AGA1_9RHOB</name>
<dbReference type="GO" id="GO:0005886">
    <property type="term" value="C:plasma membrane"/>
    <property type="evidence" value="ECO:0007669"/>
    <property type="project" value="UniProtKB-SubCell"/>
</dbReference>
<keyword evidence="4 7" id="KW-0812">Transmembrane</keyword>
<dbReference type="RefSeq" id="WP_353472371.1">
    <property type="nucleotide sequence ID" value="NZ_CP123384.1"/>
</dbReference>
<organism evidence="8">
    <name type="scientific">Alloyangia sp. H15</name>
    <dbReference type="NCBI Taxonomy" id="3029062"/>
    <lineage>
        <taxon>Bacteria</taxon>
        <taxon>Pseudomonadati</taxon>
        <taxon>Pseudomonadota</taxon>
        <taxon>Alphaproteobacteria</taxon>
        <taxon>Rhodobacterales</taxon>
        <taxon>Roseobacteraceae</taxon>
        <taxon>Alloyangia</taxon>
    </lineage>
</organism>
<dbReference type="Pfam" id="PF02417">
    <property type="entry name" value="Chromate_transp"/>
    <property type="match status" value="2"/>
</dbReference>
<sequence>MTPFSQLFLTFLRIGLLSFGGPAAQIALLHREIVEERGWLTERQYLQALSFCMLLPGPEAMQLATWAGWRLRGVAGGLLAGGLFVLPGALVIAVLALLYSSYGTRPEIAGLMLGVKATVIALVAQALLKLARKVLTSRSALLIAVSAFAALYVLHAPFPLVIACAALVGWLGTDRAAPAEVQPVPAPVTERIWVWPLWVTLWFAPMVIAGLAGQTLLYEIGMLFSKLAVFSFGGAYAVLAWLAQEAVTARGWLAPAQMADALGLAETTPGPLILVTQFVGMITGFAAGGWPMALAAGAMVLWVTFIPCFLWIFAFAPHLERLLARPRLQGALGAITAAVLGVIANLTLWFALHVLFAETRIPAFGPLAPELPVPASLRPGALALTLLAAVLLGPLRRSVPLTLAVTAGAAFALIHSSAYSISFY</sequence>
<reference evidence="8" key="1">
    <citation type="submission" date="2023-02" db="EMBL/GenBank/DDBJ databases">
        <title>Description and genomic characterization of Salipiger bruguierae sp. nov., isolated from the sediment of mangrove plant Bruguiera sexangula.</title>
        <authorList>
            <person name="Long M."/>
        </authorList>
    </citation>
    <scope>NUCLEOTIDE SEQUENCE</scope>
    <source>
        <strain evidence="8">H15</strain>
    </source>
</reference>
<feature type="transmembrane region" description="Helical" evidence="7">
    <location>
        <begin position="78"/>
        <end position="102"/>
    </location>
</feature>
<gene>
    <name evidence="8" type="primary">chrA</name>
    <name evidence="8" type="ORF">PVT71_13845</name>
</gene>
<dbReference type="InterPro" id="IPR003370">
    <property type="entry name" value="Chromate_transpt"/>
</dbReference>
<comment type="subcellular location">
    <subcellularLocation>
        <location evidence="1">Cell membrane</location>
        <topology evidence="1">Multi-pass membrane protein</topology>
    </subcellularLocation>
</comment>
<feature type="transmembrane region" description="Helical" evidence="7">
    <location>
        <begin position="192"/>
        <end position="211"/>
    </location>
</feature>
<dbReference type="InterPro" id="IPR014047">
    <property type="entry name" value="Chr_Tranpt_l_chain"/>
</dbReference>
<feature type="transmembrane region" description="Helical" evidence="7">
    <location>
        <begin position="108"/>
        <end position="128"/>
    </location>
</feature>
<dbReference type="EMBL" id="CP123384">
    <property type="protein sequence ID" value="XCC93546.1"/>
    <property type="molecule type" value="Genomic_DNA"/>
</dbReference>
<dbReference type="NCBIfam" id="TIGR00937">
    <property type="entry name" value="2A51"/>
    <property type="match status" value="1"/>
</dbReference>
<keyword evidence="3" id="KW-1003">Cell membrane</keyword>
<evidence type="ECO:0000256" key="2">
    <source>
        <dbReference type="ARBA" id="ARBA00005262"/>
    </source>
</evidence>
<evidence type="ECO:0000313" key="8">
    <source>
        <dbReference type="EMBL" id="XCC93546.1"/>
    </source>
</evidence>
<feature type="transmembrane region" description="Helical" evidence="7">
    <location>
        <begin position="223"/>
        <end position="243"/>
    </location>
</feature>
<accession>A0AAU8AGA1</accession>
<dbReference type="GO" id="GO:0015109">
    <property type="term" value="F:chromate transmembrane transporter activity"/>
    <property type="evidence" value="ECO:0007669"/>
    <property type="project" value="InterPro"/>
</dbReference>
<dbReference type="PANTHER" id="PTHR33567">
    <property type="entry name" value="CHROMATE ION TRANSPORTER (EUROFUNG)"/>
    <property type="match status" value="1"/>
</dbReference>
<protein>
    <submittedName>
        <fullName evidence="8">Chromate efflux transporter</fullName>
    </submittedName>
</protein>
<feature type="transmembrane region" description="Helical" evidence="7">
    <location>
        <begin position="140"/>
        <end position="172"/>
    </location>
</feature>
<keyword evidence="5 7" id="KW-1133">Transmembrane helix</keyword>
<evidence type="ECO:0000256" key="6">
    <source>
        <dbReference type="ARBA" id="ARBA00023136"/>
    </source>
</evidence>
<feature type="transmembrane region" description="Helical" evidence="7">
    <location>
        <begin position="299"/>
        <end position="319"/>
    </location>
</feature>
<feature type="transmembrane region" description="Helical" evidence="7">
    <location>
        <begin position="331"/>
        <end position="356"/>
    </location>
</feature>
<feature type="transmembrane region" description="Helical" evidence="7">
    <location>
        <begin position="401"/>
        <end position="421"/>
    </location>
</feature>
<evidence type="ECO:0000256" key="5">
    <source>
        <dbReference type="ARBA" id="ARBA00022989"/>
    </source>
</evidence>
<keyword evidence="6 7" id="KW-0472">Membrane</keyword>
<comment type="similarity">
    <text evidence="2">Belongs to the chromate ion transporter (CHR) (TC 2.A.51) family.</text>
</comment>